<organism evidence="1">
    <name type="scientific">Thermofilum adornatum</name>
    <dbReference type="NCBI Taxonomy" id="1365176"/>
    <lineage>
        <taxon>Archaea</taxon>
        <taxon>Thermoproteota</taxon>
        <taxon>Thermoprotei</taxon>
        <taxon>Thermofilales</taxon>
        <taxon>Thermofilaceae</taxon>
        <taxon>Thermofilum</taxon>
    </lineage>
</organism>
<comment type="caution">
    <text evidence="1">The sequence shown here is derived from an EMBL/GenBank/DDBJ whole genome shotgun (WGS) entry which is preliminary data.</text>
</comment>
<evidence type="ECO:0000313" key="1">
    <source>
        <dbReference type="EMBL" id="HDP14604.1"/>
    </source>
</evidence>
<reference evidence="1" key="1">
    <citation type="journal article" date="2020" name="mSystems">
        <title>Genome- and Community-Level Interaction Insights into Carbon Utilization and Element Cycling Functions of Hydrothermarchaeota in Hydrothermal Sediment.</title>
        <authorList>
            <person name="Zhou Z."/>
            <person name="Liu Y."/>
            <person name="Xu W."/>
            <person name="Pan J."/>
            <person name="Luo Z.H."/>
            <person name="Li M."/>
        </authorList>
    </citation>
    <scope>NUCLEOTIDE SEQUENCE [LARGE SCALE GENOMIC DNA]</scope>
    <source>
        <strain evidence="1">SpSt-116</strain>
    </source>
</reference>
<sequence>MYFVGYNATLESITIKAMIHKLSKATINKISTIFLNCPEMRTQETIRTSKVEEADMLTSMISYLVDVYELVLRAYHFNLERMTTDVESYVVSYLGQEDVKGKFQNQVINLNNLKYDLLPQMEDYIEMKDFGDFVLTASFHNIFEEKTKSISSQGTVNQNILLPLDVEITPNTLLLCEGRLNDREIPLGLVSMTVSTALLWRLFLCLLTIPSEARIFVIEESEEAMTPLQQVAYAKTLKELAKETPGGNYVVLKTQSPCSATTSSQPSNYFSFEKGKFTCKPVTFPPIIKEDSLLLARTN</sequence>
<accession>A0A7C1G9B6</accession>
<dbReference type="EMBL" id="DSAY01000042">
    <property type="protein sequence ID" value="HDP14604.1"/>
    <property type="molecule type" value="Genomic_DNA"/>
</dbReference>
<dbReference type="AlphaFoldDB" id="A0A7C1G9B6"/>
<gene>
    <name evidence="1" type="ORF">ENN26_02330</name>
</gene>
<protein>
    <submittedName>
        <fullName evidence="1">Uncharacterized protein</fullName>
    </submittedName>
</protein>
<proteinExistence type="predicted"/>
<name>A0A7C1G9B6_9CREN</name>